<dbReference type="Proteomes" id="UP000192936">
    <property type="component" value="Unassembled WGS sequence"/>
</dbReference>
<dbReference type="InterPro" id="IPR029058">
    <property type="entry name" value="AB_hydrolase_fold"/>
</dbReference>
<reference evidence="2 3" key="1">
    <citation type="submission" date="2017-04" db="EMBL/GenBank/DDBJ databases">
        <authorList>
            <person name="Afonso C.L."/>
            <person name="Miller P.J."/>
            <person name="Scott M.A."/>
            <person name="Spackman E."/>
            <person name="Goraichik I."/>
            <person name="Dimitrov K.M."/>
            <person name="Suarez D.L."/>
            <person name="Swayne D.E."/>
        </authorList>
    </citation>
    <scope>NUCLEOTIDE SEQUENCE [LARGE SCALE GENOMIC DNA]</scope>
    <source>
        <strain evidence="2 3">A2P</strain>
    </source>
</reference>
<dbReference type="GO" id="GO:0016787">
    <property type="term" value="F:hydrolase activity"/>
    <property type="evidence" value="ECO:0007669"/>
    <property type="project" value="UniProtKB-KW"/>
</dbReference>
<dbReference type="PRINTS" id="PR00111">
    <property type="entry name" value="ABHYDROLASE"/>
</dbReference>
<dbReference type="PROSITE" id="PS51257">
    <property type="entry name" value="PROKAR_LIPOPROTEIN"/>
    <property type="match status" value="1"/>
</dbReference>
<dbReference type="Gene3D" id="3.40.50.1820">
    <property type="entry name" value="alpha/beta hydrolase"/>
    <property type="match status" value="1"/>
</dbReference>
<dbReference type="PANTHER" id="PTHR11614">
    <property type="entry name" value="PHOSPHOLIPASE-RELATED"/>
    <property type="match status" value="1"/>
</dbReference>
<accession>A0A1X7FKF5</accession>
<dbReference type="EMBL" id="FXAK01000005">
    <property type="protein sequence ID" value="SMF53810.1"/>
    <property type="molecule type" value="Genomic_DNA"/>
</dbReference>
<dbReference type="Pfam" id="PF12146">
    <property type="entry name" value="Hydrolase_4"/>
    <property type="match status" value="1"/>
</dbReference>
<dbReference type="SUPFAM" id="SSF53474">
    <property type="entry name" value="alpha/beta-Hydrolases"/>
    <property type="match status" value="1"/>
</dbReference>
<evidence type="ECO:0000313" key="3">
    <source>
        <dbReference type="Proteomes" id="UP000192936"/>
    </source>
</evidence>
<dbReference type="RefSeq" id="WP_085086590.1">
    <property type="nucleotide sequence ID" value="NZ_FXAK01000005.1"/>
</dbReference>
<organism evidence="2 3">
    <name type="scientific">Azospirillum oryzae</name>
    <dbReference type="NCBI Taxonomy" id="286727"/>
    <lineage>
        <taxon>Bacteria</taxon>
        <taxon>Pseudomonadati</taxon>
        <taxon>Pseudomonadota</taxon>
        <taxon>Alphaproteobacteria</taxon>
        <taxon>Rhodospirillales</taxon>
        <taxon>Azospirillaceae</taxon>
        <taxon>Azospirillum</taxon>
    </lineage>
</organism>
<dbReference type="InterPro" id="IPR051044">
    <property type="entry name" value="MAG_DAG_Lipase"/>
</dbReference>
<name>A0A1X7FKF5_9PROT</name>
<evidence type="ECO:0000259" key="1">
    <source>
        <dbReference type="Pfam" id="PF12146"/>
    </source>
</evidence>
<evidence type="ECO:0000313" key="2">
    <source>
        <dbReference type="EMBL" id="SMF53810.1"/>
    </source>
</evidence>
<dbReference type="OrthoDB" id="9806902at2"/>
<dbReference type="STRING" id="286727.SAMN02982917_3010"/>
<dbReference type="AlphaFoldDB" id="A0A1X7FKF5"/>
<proteinExistence type="predicted"/>
<feature type="domain" description="Serine aminopeptidase S33" evidence="1">
    <location>
        <begin position="64"/>
        <end position="300"/>
    </location>
</feature>
<dbReference type="InterPro" id="IPR022742">
    <property type="entry name" value="Hydrolase_4"/>
</dbReference>
<gene>
    <name evidence="2" type="ORF">SAMN02982917_3010</name>
</gene>
<keyword evidence="2" id="KW-0378">Hydrolase</keyword>
<sequence>MRHSGSAAVGLAAVLGLGLLLGGCAADFQPMGTAVVQPQLNDRVLIAADGFELPMRSWLPADGHVRAAVVALHGYNDYSNAFDGAGRDFAAAGIATYAYDQRGFGATRERGVWAGTPTLVSDARTAVEMVRRRHPDVPVYLMGESMGGAVVLTAMTGPNPPKVDGTILVAPAVWGRQAMGFFPRAALWITYNLVPGMVVHPPQDLGIHPSDNIEMLRALGRDPLVIKGSRVDALEGLTDLMGSALDACQRLQTPSLVLYGAHEEVLPPRPVERALKDFEAGGRHVVAVYPDGYHMLLRDLKGKLVVNDVIAWIENPKVPLASGADRAPRALLAAK</sequence>
<dbReference type="InterPro" id="IPR000073">
    <property type="entry name" value="AB_hydrolase_1"/>
</dbReference>
<protein>
    <submittedName>
        <fullName evidence="2">Lysophospholipase, alpha-beta hydrolase superfamily</fullName>
    </submittedName>
</protein>